<dbReference type="GO" id="GO:0005886">
    <property type="term" value="C:plasma membrane"/>
    <property type="evidence" value="ECO:0007669"/>
    <property type="project" value="TreeGrafter"/>
</dbReference>
<reference evidence="2 3" key="1">
    <citation type="submission" date="2017-10" db="EMBL/GenBank/DDBJ databases">
        <title>Draft genome of Chryseomicrobium casticus sp. nov.</title>
        <authorList>
            <person name="Chakraborty R."/>
            <person name="Saha T."/>
        </authorList>
    </citation>
    <scope>NUCLEOTIDE SEQUENCE [LARGE SCALE GENOMIC DNA]</scope>
    <source>
        <strain evidence="2 3">ET03</strain>
    </source>
</reference>
<sequence length="449" mass="47190">MGETQVENILSMIGLLGGLFLLIFLTMKGVNIIIVGPISALFVALLSGMPLFPQLVEEGVPNFVTNYMTGFTGFIMAWYLMFLLGAIFGKVMEDSGAADSVAKFVTDRLGLKYAVLAIVIACAILTYGGVSLFVVAFAVYPMAISLFKQANLPRRFIPATLGLGSVTFTMTSAGSPEIQNWIPIPFLGTTPYAGWEVSIIVAIFMAIAGYMWLKKIITKAVKNGEVFDARENDPTFDTTRALPNPFLSFIPLIVVLIISFIFHDSLKQSALIIALLAGILATFIVSWKYFKSPWEAVSQGTLGAIIAIGNTAAVVGFGGVAKATPAFNVAVEAMTNIPGSPLIGAAVAVSVIAGMTGSASGGQQIALPLIAPGYLDAGVNAEALHRVVAISSGALDSLPHNGYVVTTIQSICGEKHSAAYWAMAATTVVIPVIGVIIAIVLFSLGLGIQ</sequence>
<keyword evidence="1" id="KW-0472">Membrane</keyword>
<gene>
    <name evidence="2" type="ORF">CQS04_00175</name>
</gene>
<dbReference type="InterPro" id="IPR003474">
    <property type="entry name" value="Glcn_transporter"/>
</dbReference>
<feature type="transmembrane region" description="Helical" evidence="1">
    <location>
        <begin position="32"/>
        <end position="51"/>
    </location>
</feature>
<accession>A0A2M9F1J4</accession>
<feature type="transmembrane region" description="Helical" evidence="1">
    <location>
        <begin position="113"/>
        <end position="140"/>
    </location>
</feature>
<comment type="caution">
    <text evidence="2">The sequence shown here is derived from an EMBL/GenBank/DDBJ whole genome shotgun (WGS) entry which is preliminary data.</text>
</comment>
<protein>
    <submittedName>
        <fullName evidence="2">Citrate transporter</fullName>
    </submittedName>
</protein>
<keyword evidence="1" id="KW-0812">Transmembrane</keyword>
<feature type="transmembrane region" description="Helical" evidence="1">
    <location>
        <begin position="302"/>
        <end position="321"/>
    </location>
</feature>
<dbReference type="PANTHER" id="PTHR30354">
    <property type="entry name" value="GNT FAMILY GLUCONATE TRANSPORTER"/>
    <property type="match status" value="1"/>
</dbReference>
<dbReference type="AlphaFoldDB" id="A0A2M9F1J4"/>
<keyword evidence="1" id="KW-1133">Transmembrane helix</keyword>
<feature type="transmembrane region" description="Helical" evidence="1">
    <location>
        <begin position="71"/>
        <end position="92"/>
    </location>
</feature>
<feature type="transmembrane region" description="Helical" evidence="1">
    <location>
        <begin position="269"/>
        <end position="290"/>
    </location>
</feature>
<feature type="transmembrane region" description="Helical" evidence="1">
    <location>
        <begin position="246"/>
        <end position="263"/>
    </location>
</feature>
<feature type="transmembrane region" description="Helical" evidence="1">
    <location>
        <begin position="418"/>
        <end position="444"/>
    </location>
</feature>
<feature type="transmembrane region" description="Helical" evidence="1">
    <location>
        <begin position="341"/>
        <end position="359"/>
    </location>
</feature>
<dbReference type="Proteomes" id="UP000228680">
    <property type="component" value="Unassembled WGS sequence"/>
</dbReference>
<evidence type="ECO:0000256" key="1">
    <source>
        <dbReference type="SAM" id="Phobius"/>
    </source>
</evidence>
<feature type="transmembrane region" description="Helical" evidence="1">
    <location>
        <begin position="192"/>
        <end position="213"/>
    </location>
</feature>
<feature type="transmembrane region" description="Helical" evidence="1">
    <location>
        <begin position="6"/>
        <end position="25"/>
    </location>
</feature>
<dbReference type="OrthoDB" id="86125at2"/>
<dbReference type="Pfam" id="PF02447">
    <property type="entry name" value="GntP_permease"/>
    <property type="match status" value="1"/>
</dbReference>
<dbReference type="GO" id="GO:0015128">
    <property type="term" value="F:gluconate transmembrane transporter activity"/>
    <property type="evidence" value="ECO:0007669"/>
    <property type="project" value="InterPro"/>
</dbReference>
<evidence type="ECO:0000313" key="2">
    <source>
        <dbReference type="EMBL" id="PJK17333.1"/>
    </source>
</evidence>
<proteinExistence type="predicted"/>
<keyword evidence="3" id="KW-1185">Reference proteome</keyword>
<dbReference type="EMBL" id="PCGR01000001">
    <property type="protein sequence ID" value="PJK17333.1"/>
    <property type="molecule type" value="Genomic_DNA"/>
</dbReference>
<name>A0A2M9F1J4_9BACL</name>
<organism evidence="2 3">
    <name type="scientific">Chryseomicrobium excrementi</name>
    <dbReference type="NCBI Taxonomy" id="2041346"/>
    <lineage>
        <taxon>Bacteria</taxon>
        <taxon>Bacillati</taxon>
        <taxon>Bacillota</taxon>
        <taxon>Bacilli</taxon>
        <taxon>Bacillales</taxon>
        <taxon>Caryophanaceae</taxon>
        <taxon>Chryseomicrobium</taxon>
    </lineage>
</organism>
<dbReference type="PANTHER" id="PTHR30354:SF7">
    <property type="entry name" value="BLL7963 PROTEIN"/>
    <property type="match status" value="1"/>
</dbReference>
<evidence type="ECO:0000313" key="3">
    <source>
        <dbReference type="Proteomes" id="UP000228680"/>
    </source>
</evidence>